<keyword evidence="1" id="KW-1133">Transmembrane helix</keyword>
<dbReference type="STRING" id="554055.A0A2P6V815"/>
<dbReference type="Proteomes" id="UP000239649">
    <property type="component" value="Unassembled WGS sequence"/>
</dbReference>
<comment type="caution">
    <text evidence="2">The sequence shown here is derived from an EMBL/GenBank/DDBJ whole genome shotgun (WGS) entry which is preliminary data.</text>
</comment>
<dbReference type="PANTHER" id="PTHR34679">
    <property type="match status" value="1"/>
</dbReference>
<feature type="transmembrane region" description="Helical" evidence="1">
    <location>
        <begin position="235"/>
        <end position="257"/>
    </location>
</feature>
<dbReference type="Pfam" id="PF13301">
    <property type="entry name" value="DUF4079"/>
    <property type="match status" value="1"/>
</dbReference>
<dbReference type="InterPro" id="IPR025067">
    <property type="entry name" value="DUF4079"/>
</dbReference>
<name>A0A2P6V815_9CHLO</name>
<keyword evidence="1" id="KW-0472">Membrane</keyword>
<dbReference type="OrthoDB" id="4914at2759"/>
<organism evidence="2 3">
    <name type="scientific">Micractinium conductrix</name>
    <dbReference type="NCBI Taxonomy" id="554055"/>
    <lineage>
        <taxon>Eukaryota</taxon>
        <taxon>Viridiplantae</taxon>
        <taxon>Chlorophyta</taxon>
        <taxon>core chlorophytes</taxon>
        <taxon>Trebouxiophyceae</taxon>
        <taxon>Chlorellales</taxon>
        <taxon>Chlorellaceae</taxon>
        <taxon>Chlorella clade</taxon>
        <taxon>Micractinium</taxon>
    </lineage>
</organism>
<keyword evidence="3" id="KW-1185">Reference proteome</keyword>
<accession>A0A2P6V815</accession>
<feature type="transmembrane region" description="Helical" evidence="1">
    <location>
        <begin position="203"/>
        <end position="223"/>
    </location>
</feature>
<evidence type="ECO:0000256" key="1">
    <source>
        <dbReference type="SAM" id="Phobius"/>
    </source>
</evidence>
<feature type="transmembrane region" description="Helical" evidence="1">
    <location>
        <begin position="92"/>
        <end position="112"/>
    </location>
</feature>
<evidence type="ECO:0000313" key="2">
    <source>
        <dbReference type="EMBL" id="PSC70229.1"/>
    </source>
</evidence>
<evidence type="ECO:0000313" key="3">
    <source>
        <dbReference type="Proteomes" id="UP000239649"/>
    </source>
</evidence>
<keyword evidence="1" id="KW-0812">Transmembrane</keyword>
<dbReference type="AlphaFoldDB" id="A0A2P6V815"/>
<proteinExistence type="predicted"/>
<gene>
    <name evidence="2" type="ORF">C2E20_6268</name>
</gene>
<sequence length="266" mass="28202">MQALARPLALVGSRTAAPSRRPAAASAAPLRACSTLAVRASSDRPQQSAEEASAVTTTALLAAAGLLAPLLLDQEAAMAVPALIKGRTFSLIHPAMMFFLFGSSVWAGWLGLQWRHTRELATTIKEKKAQLPAPDADGNRPASPLAAEITALEAERKELIGKKLNEKHNNWGSMLLGLGVTISVSGAFNTFLRTGKLFPGPHLYAGAAITVLWALAAALVPAMQKGNENARSAHIALNTINLLLFAWQVPTGLEIVAKVFEFTSWP</sequence>
<protein>
    <submittedName>
        <fullName evidence="2">Plant F21F14-40</fullName>
    </submittedName>
</protein>
<dbReference type="PANTHER" id="PTHR34679:SF2">
    <property type="entry name" value="OS02G0122500 PROTEIN"/>
    <property type="match status" value="1"/>
</dbReference>
<dbReference type="EMBL" id="LHPF02000021">
    <property type="protein sequence ID" value="PSC70229.1"/>
    <property type="molecule type" value="Genomic_DNA"/>
</dbReference>
<feature type="transmembrane region" description="Helical" evidence="1">
    <location>
        <begin position="171"/>
        <end position="191"/>
    </location>
</feature>
<reference evidence="2 3" key="1">
    <citation type="journal article" date="2018" name="Plant J.">
        <title>Genome sequences of Chlorella sorokiniana UTEX 1602 and Micractinium conductrix SAG 241.80: implications to maltose excretion by a green alga.</title>
        <authorList>
            <person name="Arriola M.B."/>
            <person name="Velmurugan N."/>
            <person name="Zhang Y."/>
            <person name="Plunkett M.H."/>
            <person name="Hondzo H."/>
            <person name="Barney B.M."/>
        </authorList>
    </citation>
    <scope>NUCLEOTIDE SEQUENCE [LARGE SCALE GENOMIC DNA]</scope>
    <source>
        <strain evidence="2 3">SAG 241.80</strain>
    </source>
</reference>